<organism evidence="11 12">
    <name type="scientific">Denticeps clupeoides</name>
    <name type="common">denticle herring</name>
    <dbReference type="NCBI Taxonomy" id="299321"/>
    <lineage>
        <taxon>Eukaryota</taxon>
        <taxon>Metazoa</taxon>
        <taxon>Chordata</taxon>
        <taxon>Craniata</taxon>
        <taxon>Vertebrata</taxon>
        <taxon>Euteleostomi</taxon>
        <taxon>Actinopterygii</taxon>
        <taxon>Neopterygii</taxon>
        <taxon>Teleostei</taxon>
        <taxon>Clupei</taxon>
        <taxon>Clupeiformes</taxon>
        <taxon>Denticipitoidei</taxon>
        <taxon>Denticipitidae</taxon>
        <taxon>Denticeps</taxon>
    </lineage>
</organism>
<evidence type="ECO:0000256" key="4">
    <source>
        <dbReference type="ARBA" id="ARBA00020622"/>
    </source>
</evidence>
<accession>A0AAY4ACD5</accession>
<protein>
    <recommendedName>
        <fullName evidence="4">UAP56-interacting factor</fullName>
    </recommendedName>
    <alternativeName>
        <fullName evidence="9">Forty-two-three domain-containing protein 1</fullName>
    </alternativeName>
</protein>
<dbReference type="Pfam" id="PF07078">
    <property type="entry name" value="FYTT"/>
    <property type="match status" value="1"/>
</dbReference>
<evidence type="ECO:0000256" key="7">
    <source>
        <dbReference type="ARBA" id="ARBA00022884"/>
    </source>
</evidence>
<reference evidence="11" key="2">
    <citation type="submission" date="2025-08" db="UniProtKB">
        <authorList>
            <consortium name="Ensembl"/>
        </authorList>
    </citation>
    <scope>IDENTIFICATION</scope>
</reference>
<feature type="compositionally biased region" description="Basic residues" evidence="10">
    <location>
        <begin position="38"/>
        <end position="48"/>
    </location>
</feature>
<keyword evidence="8" id="KW-0539">Nucleus</keyword>
<feature type="compositionally biased region" description="Basic and acidic residues" evidence="10">
    <location>
        <begin position="24"/>
        <end position="37"/>
    </location>
</feature>
<dbReference type="GO" id="GO:0003729">
    <property type="term" value="F:mRNA binding"/>
    <property type="evidence" value="ECO:0007669"/>
    <property type="project" value="InterPro"/>
</dbReference>
<feature type="compositionally biased region" description="Basic and acidic residues" evidence="10">
    <location>
        <begin position="135"/>
        <end position="148"/>
    </location>
</feature>
<reference evidence="11" key="3">
    <citation type="submission" date="2025-09" db="UniProtKB">
        <authorList>
            <consortium name="Ensembl"/>
        </authorList>
    </citation>
    <scope>IDENTIFICATION</scope>
</reference>
<keyword evidence="7" id="KW-0694">RNA-binding</keyword>
<feature type="region of interest" description="Disordered" evidence="10">
    <location>
        <begin position="237"/>
        <end position="272"/>
    </location>
</feature>
<name>A0AAY4ACD5_9TELE</name>
<dbReference type="PANTHER" id="PTHR21038">
    <property type="entry name" value="40-2-3 PROTEIN-RELATED"/>
    <property type="match status" value="1"/>
</dbReference>
<evidence type="ECO:0000313" key="12">
    <source>
        <dbReference type="Proteomes" id="UP000694580"/>
    </source>
</evidence>
<dbReference type="InterPro" id="IPR009782">
    <property type="entry name" value="FYTTD1"/>
</dbReference>
<evidence type="ECO:0000256" key="5">
    <source>
        <dbReference type="ARBA" id="ARBA00022448"/>
    </source>
</evidence>
<comment type="subcellular location">
    <subcellularLocation>
        <location evidence="1">Nucleus speckle</location>
    </subcellularLocation>
    <subcellularLocation>
        <location evidence="2">Nucleus</location>
        <location evidence="2">Nucleoplasm</location>
    </subcellularLocation>
</comment>
<evidence type="ECO:0000256" key="6">
    <source>
        <dbReference type="ARBA" id="ARBA00022816"/>
    </source>
</evidence>
<keyword evidence="12" id="KW-1185">Reference proteome</keyword>
<evidence type="ECO:0000256" key="2">
    <source>
        <dbReference type="ARBA" id="ARBA00004642"/>
    </source>
</evidence>
<evidence type="ECO:0000313" key="11">
    <source>
        <dbReference type="Ensembl" id="ENSDCDP00010004891.1"/>
    </source>
</evidence>
<dbReference type="AlphaFoldDB" id="A0AAY4ACD5"/>
<dbReference type="GO" id="GO:0016607">
    <property type="term" value="C:nuclear speck"/>
    <property type="evidence" value="ECO:0007669"/>
    <property type="project" value="UniProtKB-SubCell"/>
</dbReference>
<dbReference type="GeneTree" id="ENSGT00390000012807"/>
<comment type="similarity">
    <text evidence="3">Belongs to the UIF family.</text>
</comment>
<dbReference type="Proteomes" id="UP000694580">
    <property type="component" value="Chromosome 4"/>
</dbReference>
<dbReference type="Ensembl" id="ENSDCDT00010005055.1">
    <property type="protein sequence ID" value="ENSDCDP00010004891.1"/>
    <property type="gene ID" value="ENSDCDG00010002165.1"/>
</dbReference>
<dbReference type="PANTHER" id="PTHR21038:SF2">
    <property type="entry name" value="UAP56-INTERACTING FACTOR"/>
    <property type="match status" value="1"/>
</dbReference>
<gene>
    <name evidence="11" type="primary">FYTTD1</name>
</gene>
<evidence type="ECO:0000256" key="8">
    <source>
        <dbReference type="ARBA" id="ARBA00023242"/>
    </source>
</evidence>
<dbReference type="GO" id="GO:0006406">
    <property type="term" value="P:mRNA export from nucleus"/>
    <property type="evidence" value="ECO:0007669"/>
    <property type="project" value="InterPro"/>
</dbReference>
<feature type="region of interest" description="Disordered" evidence="10">
    <location>
        <begin position="1"/>
        <end position="169"/>
    </location>
</feature>
<reference evidence="11 12" key="1">
    <citation type="submission" date="2020-06" db="EMBL/GenBank/DDBJ databases">
        <authorList>
            <consortium name="Wellcome Sanger Institute Data Sharing"/>
        </authorList>
    </citation>
    <scope>NUCLEOTIDE SEQUENCE [LARGE SCALE GENOMIC DNA]</scope>
</reference>
<evidence type="ECO:0000256" key="9">
    <source>
        <dbReference type="ARBA" id="ARBA00030067"/>
    </source>
</evidence>
<proteinExistence type="inferred from homology"/>
<feature type="compositionally biased region" description="Low complexity" evidence="10">
    <location>
        <begin position="61"/>
        <end position="78"/>
    </location>
</feature>
<keyword evidence="5" id="KW-0813">Transport</keyword>
<evidence type="ECO:0000256" key="10">
    <source>
        <dbReference type="SAM" id="MobiDB-lite"/>
    </source>
</evidence>
<keyword evidence="6" id="KW-0509">mRNA transport</keyword>
<sequence>MARRFSTRTSPMEFTSSGGGGSEEPDKIDMSLDDIIRLNKKAKQRKASGSKPKLPLKGRFSQGRRSGPRAAGAAQRGPNSRFGPRARKAPPSGTVRRGQGVITGLAARKTASRFKGISPLHRPAINKPPQRTRQLVREPQRRRTEVQRRPFRQPDAGKNQSPQTRRPFQLRRWTAPPINQAQKDARQATFLYRRGLKVHAQFQKPAPPAVKQRTRLWRTSTTASGILTVCIDNPSARTQPEPPQAWSLHPPTSVPIPAKTENEPERKPPKGVPLQFDINSVGKQTAITLNERFRILKDKRTTAAKSSKAGRFVTVG</sequence>
<evidence type="ECO:0000256" key="1">
    <source>
        <dbReference type="ARBA" id="ARBA00004324"/>
    </source>
</evidence>
<evidence type="ECO:0000256" key="3">
    <source>
        <dbReference type="ARBA" id="ARBA00010722"/>
    </source>
</evidence>